<proteinExistence type="predicted"/>
<evidence type="ECO:0000313" key="2">
    <source>
        <dbReference type="EMBL" id="ASR90138.1"/>
    </source>
</evidence>
<evidence type="ECO:0000256" key="1">
    <source>
        <dbReference type="SAM" id="Phobius"/>
    </source>
</evidence>
<dbReference type="EMBL" id="CP021641">
    <property type="protein sequence ID" value="ASR90138.1"/>
    <property type="molecule type" value="Genomic_DNA"/>
</dbReference>
<evidence type="ECO:0000313" key="3">
    <source>
        <dbReference type="Proteomes" id="UP000214561"/>
    </source>
</evidence>
<feature type="transmembrane region" description="Helical" evidence="1">
    <location>
        <begin position="16"/>
        <end position="34"/>
    </location>
</feature>
<organism evidence="2 3">
    <name type="scientific">Alcaligenes faecalis</name>
    <dbReference type="NCBI Taxonomy" id="511"/>
    <lineage>
        <taxon>Bacteria</taxon>
        <taxon>Pseudomonadati</taxon>
        <taxon>Pseudomonadota</taxon>
        <taxon>Betaproteobacteria</taxon>
        <taxon>Burkholderiales</taxon>
        <taxon>Alcaligenaceae</taxon>
        <taxon>Alcaligenes</taxon>
    </lineage>
</organism>
<gene>
    <name evidence="2" type="ORF">AFA_12130</name>
</gene>
<accession>A0AB33CU75</accession>
<keyword evidence="1" id="KW-1133">Transmembrane helix</keyword>
<keyword evidence="1" id="KW-0812">Transmembrane</keyword>
<dbReference type="KEGG" id="afq:AFA_12130"/>
<feature type="transmembrane region" description="Helical" evidence="1">
    <location>
        <begin position="40"/>
        <end position="62"/>
    </location>
</feature>
<keyword evidence="1" id="KW-0472">Membrane</keyword>
<sequence length="75" mass="8430">MEPAPKEGKQQSSGRAFILGVVATLIVLSAWNSIPESGGSWILQAIAFLAHIFMWFFMIAVVTKFCSSIWRWLTR</sequence>
<dbReference type="RefSeq" id="WP_094197152.1">
    <property type="nucleotide sequence ID" value="NZ_CP021641.1"/>
</dbReference>
<reference evidence="2 3" key="1">
    <citation type="submission" date="2017-05" db="EMBL/GenBank/DDBJ databases">
        <authorList>
            <person name="Qiu J.G."/>
            <person name="He J."/>
        </authorList>
    </citation>
    <scope>NUCLEOTIDE SEQUENCE [LARGE SCALE GENOMIC DNA]</scope>
    <source>
        <strain evidence="2 3">JQ135</strain>
    </source>
</reference>
<protein>
    <submittedName>
        <fullName evidence="2">Uncharacterized protein</fullName>
    </submittedName>
</protein>
<dbReference type="Proteomes" id="UP000214561">
    <property type="component" value="Chromosome"/>
</dbReference>
<name>A0AB33CU75_ALCFA</name>
<dbReference type="AlphaFoldDB" id="A0AB33CU75"/>